<keyword evidence="1" id="KW-0472">Membrane</keyword>
<dbReference type="RefSeq" id="WP_146598947.1">
    <property type="nucleotide sequence ID" value="NZ_SJPY01000002.1"/>
</dbReference>
<accession>A0A5C6E4Q0</accession>
<sequence length="217" mass="23714">MASVYDLKPKFQDLLRPMVRRLAAAGTTANQVTIAALLLSVATGVCIGVWPSKPWPLLLIPIALLVRMALNAIDGMLAREFNQKSRLGAVLNELGDVLSDITLYLPLALVPSVNATAIVIFVISSIVVEFVGVVAIQIDRPRQYAGPMGKSDRAFWVGLLAVLLAFQWIRPPVTSFYLSALIFLAGWTVINRAWRSLVSHPSATTNLELETRTDDPH</sequence>
<dbReference type="Pfam" id="PF01066">
    <property type="entry name" value="CDP-OH_P_transf"/>
    <property type="match status" value="1"/>
</dbReference>
<dbReference type="OrthoDB" id="1034332at2"/>
<dbReference type="EMBL" id="SJPY01000002">
    <property type="protein sequence ID" value="TWU43888.1"/>
    <property type="molecule type" value="Genomic_DNA"/>
</dbReference>
<comment type="caution">
    <text evidence="2">The sequence shown here is derived from an EMBL/GenBank/DDBJ whole genome shotgun (WGS) entry which is preliminary data.</text>
</comment>
<dbReference type="InterPro" id="IPR000462">
    <property type="entry name" value="CDP-OH_P_trans"/>
</dbReference>
<dbReference type="AlphaFoldDB" id="A0A5C6E4Q0"/>
<feature type="transmembrane region" description="Helical" evidence="1">
    <location>
        <begin position="115"/>
        <end position="134"/>
    </location>
</feature>
<evidence type="ECO:0000313" key="3">
    <source>
        <dbReference type="Proteomes" id="UP000315471"/>
    </source>
</evidence>
<evidence type="ECO:0000256" key="1">
    <source>
        <dbReference type="SAM" id="Phobius"/>
    </source>
</evidence>
<dbReference type="GO" id="GO:0016020">
    <property type="term" value="C:membrane"/>
    <property type="evidence" value="ECO:0007669"/>
    <property type="project" value="InterPro"/>
</dbReference>
<keyword evidence="3" id="KW-1185">Reference proteome</keyword>
<organism evidence="2 3">
    <name type="scientific">Novipirellula aureliae</name>
    <dbReference type="NCBI Taxonomy" id="2527966"/>
    <lineage>
        <taxon>Bacteria</taxon>
        <taxon>Pseudomonadati</taxon>
        <taxon>Planctomycetota</taxon>
        <taxon>Planctomycetia</taxon>
        <taxon>Pirellulales</taxon>
        <taxon>Pirellulaceae</taxon>
        <taxon>Novipirellula</taxon>
    </lineage>
</organism>
<keyword evidence="1" id="KW-0812">Transmembrane</keyword>
<dbReference type="InterPro" id="IPR043130">
    <property type="entry name" value="CDP-OH_PTrfase_TM_dom"/>
</dbReference>
<feature type="transmembrane region" description="Helical" evidence="1">
    <location>
        <begin position="154"/>
        <end position="170"/>
    </location>
</feature>
<feature type="transmembrane region" description="Helical" evidence="1">
    <location>
        <begin position="176"/>
        <end position="194"/>
    </location>
</feature>
<reference evidence="2 3" key="1">
    <citation type="submission" date="2019-02" db="EMBL/GenBank/DDBJ databases">
        <title>Deep-cultivation of Planctomycetes and their phenomic and genomic characterization uncovers novel biology.</title>
        <authorList>
            <person name="Wiegand S."/>
            <person name="Jogler M."/>
            <person name="Boedeker C."/>
            <person name="Pinto D."/>
            <person name="Vollmers J."/>
            <person name="Rivas-Marin E."/>
            <person name="Kohn T."/>
            <person name="Peeters S.H."/>
            <person name="Heuer A."/>
            <person name="Rast P."/>
            <person name="Oberbeckmann S."/>
            <person name="Bunk B."/>
            <person name="Jeske O."/>
            <person name="Meyerdierks A."/>
            <person name="Storesund J.E."/>
            <person name="Kallscheuer N."/>
            <person name="Luecker S."/>
            <person name="Lage O.M."/>
            <person name="Pohl T."/>
            <person name="Merkel B.J."/>
            <person name="Hornburger P."/>
            <person name="Mueller R.-W."/>
            <person name="Bruemmer F."/>
            <person name="Labrenz M."/>
            <person name="Spormann A.M."/>
            <person name="Op Den Camp H."/>
            <person name="Overmann J."/>
            <person name="Amann R."/>
            <person name="Jetten M.S.M."/>
            <person name="Mascher T."/>
            <person name="Medema M.H."/>
            <person name="Devos D.P."/>
            <person name="Kaster A.-K."/>
            <person name="Ovreas L."/>
            <person name="Rohde M."/>
            <person name="Galperin M.Y."/>
            <person name="Jogler C."/>
        </authorList>
    </citation>
    <scope>NUCLEOTIDE SEQUENCE [LARGE SCALE GENOMIC DNA]</scope>
    <source>
        <strain evidence="2 3">Q31b</strain>
    </source>
</reference>
<dbReference type="Gene3D" id="1.20.120.1760">
    <property type="match status" value="1"/>
</dbReference>
<name>A0A5C6E4Q0_9BACT</name>
<evidence type="ECO:0000313" key="2">
    <source>
        <dbReference type="EMBL" id="TWU43888.1"/>
    </source>
</evidence>
<dbReference type="Proteomes" id="UP000315471">
    <property type="component" value="Unassembled WGS sequence"/>
</dbReference>
<dbReference type="GO" id="GO:0008654">
    <property type="term" value="P:phospholipid biosynthetic process"/>
    <property type="evidence" value="ECO:0007669"/>
    <property type="project" value="InterPro"/>
</dbReference>
<feature type="transmembrane region" description="Helical" evidence="1">
    <location>
        <begin position="21"/>
        <end position="50"/>
    </location>
</feature>
<keyword evidence="1" id="KW-1133">Transmembrane helix</keyword>
<protein>
    <submittedName>
        <fullName evidence="2">Inner membrane protein YnbA</fullName>
    </submittedName>
</protein>
<gene>
    <name evidence="2" type="primary">ynbA</name>
    <name evidence="2" type="ORF">Q31b_14200</name>
</gene>
<dbReference type="GO" id="GO:0016780">
    <property type="term" value="F:phosphotransferase activity, for other substituted phosphate groups"/>
    <property type="evidence" value="ECO:0007669"/>
    <property type="project" value="InterPro"/>
</dbReference>
<proteinExistence type="predicted"/>